<evidence type="ECO:0000313" key="4">
    <source>
        <dbReference type="EMBL" id="PSC74544.1"/>
    </source>
</evidence>
<dbReference type="AlphaFoldDB" id="A0A2P6VKE1"/>
<evidence type="ECO:0000256" key="1">
    <source>
        <dbReference type="ARBA" id="ARBA00006484"/>
    </source>
</evidence>
<accession>A0A2P6VKE1</accession>
<sequence>MAAVAPPLKTAVVTGTASPAGIGRACARAFVRAGYQVLGVDKMRLQDSEPDEALVARYKHTMLDISRPEEAGFVPAACEKNFGSQTVHVLINNAGIADPHMPTQAEAAVQHWRVVIDTNLTGAFLMSLNVLPHMPAGQAAIVHVSATRAHQSEPHTEAYAAAKAGLLGLAHAQAVSLARKVRVNTVLPGWIDTSGDPSSLSAADHAWHPAGRVGRPEDVAQLCLFLADGERAGFITGQEFVVDGGVSKKMVYPEEGEGEAAVGGAAPAPPPPPTSDDERPPVVWPDAPVCLHYSYSSGW</sequence>
<dbReference type="PRINTS" id="PR00081">
    <property type="entry name" value="GDHRDH"/>
</dbReference>
<dbReference type="PANTHER" id="PTHR24321:SF8">
    <property type="entry name" value="ESTRADIOL 17-BETA-DEHYDROGENASE 8-RELATED"/>
    <property type="match status" value="1"/>
</dbReference>
<gene>
    <name evidence="4" type="ORF">C2E20_2287</name>
</gene>
<keyword evidence="5" id="KW-1185">Reference proteome</keyword>
<dbReference type="Proteomes" id="UP000239649">
    <property type="component" value="Unassembled WGS sequence"/>
</dbReference>
<evidence type="ECO:0000256" key="2">
    <source>
        <dbReference type="ARBA" id="ARBA00023002"/>
    </source>
</evidence>
<evidence type="ECO:0000313" key="5">
    <source>
        <dbReference type="Proteomes" id="UP000239649"/>
    </source>
</evidence>
<dbReference type="SUPFAM" id="SSF51735">
    <property type="entry name" value="NAD(P)-binding Rossmann-fold domains"/>
    <property type="match status" value="1"/>
</dbReference>
<protein>
    <submittedName>
        <fullName evidence="4">Oxidoreductase isoform A</fullName>
    </submittedName>
</protein>
<proteinExistence type="inferred from homology"/>
<dbReference type="OrthoDB" id="1669814at2759"/>
<dbReference type="STRING" id="554055.A0A2P6VKE1"/>
<dbReference type="EMBL" id="LHPF02000004">
    <property type="protein sequence ID" value="PSC74544.1"/>
    <property type="molecule type" value="Genomic_DNA"/>
</dbReference>
<dbReference type="FunFam" id="3.40.50.720:FF:000084">
    <property type="entry name" value="Short-chain dehydrogenase reductase"/>
    <property type="match status" value="1"/>
</dbReference>
<evidence type="ECO:0000256" key="3">
    <source>
        <dbReference type="SAM" id="MobiDB-lite"/>
    </source>
</evidence>
<dbReference type="PANTHER" id="PTHR24321">
    <property type="entry name" value="DEHYDROGENASES, SHORT CHAIN"/>
    <property type="match status" value="1"/>
</dbReference>
<feature type="region of interest" description="Disordered" evidence="3">
    <location>
        <begin position="254"/>
        <end position="283"/>
    </location>
</feature>
<comment type="similarity">
    <text evidence="1">Belongs to the short-chain dehydrogenases/reductases (SDR) family.</text>
</comment>
<organism evidence="4 5">
    <name type="scientific">Micractinium conductrix</name>
    <dbReference type="NCBI Taxonomy" id="554055"/>
    <lineage>
        <taxon>Eukaryota</taxon>
        <taxon>Viridiplantae</taxon>
        <taxon>Chlorophyta</taxon>
        <taxon>core chlorophytes</taxon>
        <taxon>Trebouxiophyceae</taxon>
        <taxon>Chlorellales</taxon>
        <taxon>Chlorellaceae</taxon>
        <taxon>Chlorella clade</taxon>
        <taxon>Micractinium</taxon>
    </lineage>
</organism>
<dbReference type="Gene3D" id="3.40.50.720">
    <property type="entry name" value="NAD(P)-binding Rossmann-like Domain"/>
    <property type="match status" value="1"/>
</dbReference>
<dbReference type="InterPro" id="IPR002347">
    <property type="entry name" value="SDR_fam"/>
</dbReference>
<keyword evidence="2" id="KW-0560">Oxidoreductase</keyword>
<dbReference type="GO" id="GO:0016491">
    <property type="term" value="F:oxidoreductase activity"/>
    <property type="evidence" value="ECO:0007669"/>
    <property type="project" value="UniProtKB-KW"/>
</dbReference>
<dbReference type="InterPro" id="IPR020904">
    <property type="entry name" value="Sc_DH/Rdtase_CS"/>
</dbReference>
<reference evidence="4 5" key="1">
    <citation type="journal article" date="2018" name="Plant J.">
        <title>Genome sequences of Chlorella sorokiniana UTEX 1602 and Micractinium conductrix SAG 241.80: implications to maltose excretion by a green alga.</title>
        <authorList>
            <person name="Arriola M.B."/>
            <person name="Velmurugan N."/>
            <person name="Zhang Y."/>
            <person name="Plunkett M.H."/>
            <person name="Hondzo H."/>
            <person name="Barney B.M."/>
        </authorList>
    </citation>
    <scope>NUCLEOTIDE SEQUENCE [LARGE SCALE GENOMIC DNA]</scope>
    <source>
        <strain evidence="4 5">SAG 241.80</strain>
    </source>
</reference>
<dbReference type="InterPro" id="IPR036291">
    <property type="entry name" value="NAD(P)-bd_dom_sf"/>
</dbReference>
<dbReference type="PROSITE" id="PS00061">
    <property type="entry name" value="ADH_SHORT"/>
    <property type="match status" value="1"/>
</dbReference>
<dbReference type="PRINTS" id="PR00080">
    <property type="entry name" value="SDRFAMILY"/>
</dbReference>
<dbReference type="Pfam" id="PF13561">
    <property type="entry name" value="adh_short_C2"/>
    <property type="match status" value="1"/>
</dbReference>
<comment type="caution">
    <text evidence="4">The sequence shown here is derived from an EMBL/GenBank/DDBJ whole genome shotgun (WGS) entry which is preliminary data.</text>
</comment>
<name>A0A2P6VKE1_9CHLO</name>